<feature type="domain" description="Aminotransferase class V" evidence="2">
    <location>
        <begin position="31"/>
        <end position="353"/>
    </location>
</feature>
<dbReference type="Pfam" id="PF00266">
    <property type="entry name" value="Aminotran_5"/>
    <property type="match status" value="1"/>
</dbReference>
<dbReference type="GO" id="GO:0008483">
    <property type="term" value="F:transaminase activity"/>
    <property type="evidence" value="ECO:0007669"/>
    <property type="project" value="UniProtKB-KW"/>
</dbReference>
<evidence type="ECO:0000313" key="4">
    <source>
        <dbReference type="Proteomes" id="UP000006241"/>
    </source>
</evidence>
<evidence type="ECO:0000259" key="2">
    <source>
        <dbReference type="Pfam" id="PF00266"/>
    </source>
</evidence>
<evidence type="ECO:0000313" key="3">
    <source>
        <dbReference type="EMBL" id="EEI91558.1"/>
    </source>
</evidence>
<dbReference type="InterPro" id="IPR015421">
    <property type="entry name" value="PyrdxlP-dep_Trfase_major"/>
</dbReference>
<dbReference type="HOGENOM" id="CLU_003433_2_1_10"/>
<dbReference type="InterPro" id="IPR015424">
    <property type="entry name" value="PyrdxlP-dep_Trfase"/>
</dbReference>
<dbReference type="Gene3D" id="3.90.1150.10">
    <property type="entry name" value="Aspartate Aminotransferase, domain 1"/>
    <property type="match status" value="1"/>
</dbReference>
<evidence type="ECO:0000256" key="1">
    <source>
        <dbReference type="ARBA" id="ARBA00022898"/>
    </source>
</evidence>
<proteinExistence type="predicted"/>
<organism evidence="3 4">
    <name type="scientific">Sphingobacterium spiritivorum ATCC 33300</name>
    <dbReference type="NCBI Taxonomy" id="525372"/>
    <lineage>
        <taxon>Bacteria</taxon>
        <taxon>Pseudomonadati</taxon>
        <taxon>Bacteroidota</taxon>
        <taxon>Sphingobacteriia</taxon>
        <taxon>Sphingobacteriales</taxon>
        <taxon>Sphingobacteriaceae</taxon>
        <taxon>Sphingobacterium</taxon>
    </lineage>
</organism>
<name>C2FZW2_SPHSI</name>
<dbReference type="PANTHER" id="PTHR43586:SF15">
    <property type="entry name" value="BLR3095 PROTEIN"/>
    <property type="match status" value="1"/>
</dbReference>
<keyword evidence="3" id="KW-0032">Aminotransferase</keyword>
<dbReference type="Gene3D" id="3.40.640.10">
    <property type="entry name" value="Type I PLP-dependent aspartate aminotransferase-like (Major domain)"/>
    <property type="match status" value="1"/>
</dbReference>
<accession>C2FZW2</accession>
<sequence length="362" mass="41394">MSQQYKSYFDIPENISYLTTPGSGLISKEIKKWRAQYDMDFHMTDTVLREQQGAFIQQVKQTIADFAHTAASNIYCTPNFSHGFNVILNGLPADVRILLLNEDYPSVNFPVISRGFDHTFVNIDENMEQNILEAIRHYKPDVFICSIVQYISGIKIDLSFIQELKATHPDLLIIGDGTQYLGTASFDFETSGFDGIGTSGYKWLLSGFGNGFFILNDTLKNKLYQTAQQQKPVFEKMWEGKSILQLYFEPGHVDTLAQGTLQKSLQFFDQLGIQNTAAYTSRLSAHAREEFEKRNLLTDIVKRRNNHSTIFNLQIDPNHFTTLMNNGIKCFPRGTGIRIGFHLYNDTQDLERLLQVIDKLPR</sequence>
<dbReference type="Proteomes" id="UP000006241">
    <property type="component" value="Unassembled WGS sequence"/>
</dbReference>
<comment type="caution">
    <text evidence="3">The sequence shown here is derived from an EMBL/GenBank/DDBJ whole genome shotgun (WGS) entry which is preliminary data.</text>
</comment>
<reference evidence="3 4" key="1">
    <citation type="submission" date="2009-01" db="EMBL/GenBank/DDBJ databases">
        <authorList>
            <person name="Qin X."/>
            <person name="Bachman B."/>
            <person name="Battles P."/>
            <person name="Bell A."/>
            <person name="Bess C."/>
            <person name="Bickham C."/>
            <person name="Chaboub L."/>
            <person name="Chen D."/>
            <person name="Coyle M."/>
            <person name="Deiros D.R."/>
            <person name="Dinh H."/>
            <person name="Forbes L."/>
            <person name="Fowler G."/>
            <person name="Francisco L."/>
            <person name="Fu Q."/>
            <person name="Gubbala S."/>
            <person name="Hale W."/>
            <person name="Han Y."/>
            <person name="Hemphill L."/>
            <person name="Highlander S.K."/>
            <person name="Hirani K."/>
            <person name="Hogues M."/>
            <person name="Jackson L."/>
            <person name="Jakkamsetti A."/>
            <person name="Javaid M."/>
            <person name="Jiang H."/>
            <person name="Korchina V."/>
            <person name="Kovar C."/>
            <person name="Lara F."/>
            <person name="Lee S."/>
            <person name="Mata R."/>
            <person name="Mathew T."/>
            <person name="Moen C."/>
            <person name="Morales K."/>
            <person name="Munidasa M."/>
            <person name="Nazareth L."/>
            <person name="Ngo R."/>
            <person name="Nguyen L."/>
            <person name="Okwuonu G."/>
            <person name="Ongeri F."/>
            <person name="Patil S."/>
            <person name="Petrosino J."/>
            <person name="Pham C."/>
            <person name="Pham P."/>
            <person name="Pu L.-L."/>
            <person name="Puazo M."/>
            <person name="Raj R."/>
            <person name="Reid J."/>
            <person name="Rouhana J."/>
            <person name="Saada N."/>
            <person name="Shang Y."/>
            <person name="Simmons D."/>
            <person name="Thornton R."/>
            <person name="Warren J."/>
            <person name="Weissenberger G."/>
            <person name="Zhang J."/>
            <person name="Zhang L."/>
            <person name="Zhou C."/>
            <person name="Zhu D."/>
            <person name="Muzny D."/>
            <person name="Worley K."/>
            <person name="Gibbs R."/>
        </authorList>
    </citation>
    <scope>NUCLEOTIDE SEQUENCE [LARGE SCALE GENOMIC DNA]</scope>
    <source>
        <strain evidence="3 4">ATCC 33300</strain>
    </source>
</reference>
<dbReference type="PANTHER" id="PTHR43586">
    <property type="entry name" value="CYSTEINE DESULFURASE"/>
    <property type="match status" value="1"/>
</dbReference>
<dbReference type="RefSeq" id="WP_003008323.1">
    <property type="nucleotide sequence ID" value="NZ_GG668632.1"/>
</dbReference>
<dbReference type="SUPFAM" id="SSF53383">
    <property type="entry name" value="PLP-dependent transferases"/>
    <property type="match status" value="1"/>
</dbReference>
<protein>
    <submittedName>
        <fullName evidence="3">Aminotransferase, class V</fullName>
    </submittedName>
</protein>
<dbReference type="InterPro" id="IPR015422">
    <property type="entry name" value="PyrdxlP-dep_Trfase_small"/>
</dbReference>
<dbReference type="InterPro" id="IPR000192">
    <property type="entry name" value="Aminotrans_V_dom"/>
</dbReference>
<dbReference type="AlphaFoldDB" id="C2FZW2"/>
<gene>
    <name evidence="3" type="ORF">HMPREF0765_2868</name>
</gene>
<keyword evidence="3" id="KW-0808">Transferase</keyword>
<keyword evidence="1" id="KW-0663">Pyridoxal phosphate</keyword>
<dbReference type="EMBL" id="ACHB01000069">
    <property type="protein sequence ID" value="EEI91558.1"/>
    <property type="molecule type" value="Genomic_DNA"/>
</dbReference>